<comment type="caution">
    <text evidence="7">The sequence shown here is derived from an EMBL/GenBank/DDBJ whole genome shotgun (WGS) entry which is preliminary data.</text>
</comment>
<proteinExistence type="predicted"/>
<protein>
    <submittedName>
        <fullName evidence="7">ABC transporter permease</fullName>
    </submittedName>
</protein>
<evidence type="ECO:0000256" key="4">
    <source>
        <dbReference type="ARBA" id="ARBA00022989"/>
    </source>
</evidence>
<sequence>MKDWRYLMAEQRGTLLALGIFIVMFIIYTTNHPAGFTANVVQTAANKGVLLAFVAMAQTLVVITAGIDLSVGMVLLLTNCLASWVVVGTPLETTLGVIAVLAAGLVCGAINGAIVIYGRLQPIVATIATGAVYYGIGLLLRPFPGGSVNEDLADALTGKLFDVIPTSLVVLLVVVLVIWVPFSRSEFGRAAYAAGSSETAAYMSGVPIGRGKFLAYALAGLLASVGGLFLTFFTYTGEAAYASGNSYTLFSIAAVVLGGVSLFGGKGSAIGAIFGALAFRTIGDLLFVFDFDPLWQPLFQGVILLIAVSLGAFALFRVRNRLEWFL</sequence>
<feature type="transmembrane region" description="Helical" evidence="6">
    <location>
        <begin position="213"/>
        <end position="235"/>
    </location>
</feature>
<feature type="transmembrane region" description="Helical" evidence="6">
    <location>
        <begin position="123"/>
        <end position="143"/>
    </location>
</feature>
<feature type="transmembrane region" description="Helical" evidence="6">
    <location>
        <begin position="295"/>
        <end position="316"/>
    </location>
</feature>
<feature type="transmembrane region" description="Helical" evidence="6">
    <location>
        <begin position="49"/>
        <end position="67"/>
    </location>
</feature>
<dbReference type="Pfam" id="PF02653">
    <property type="entry name" value="BPD_transp_2"/>
    <property type="match status" value="1"/>
</dbReference>
<feature type="transmembrane region" description="Helical" evidence="6">
    <location>
        <begin position="247"/>
        <end position="263"/>
    </location>
</feature>
<comment type="subcellular location">
    <subcellularLocation>
        <location evidence="1">Cell membrane</location>
        <topology evidence="1">Multi-pass membrane protein</topology>
    </subcellularLocation>
</comment>
<keyword evidence="8" id="KW-1185">Reference proteome</keyword>
<keyword evidence="3 6" id="KW-0812">Transmembrane</keyword>
<dbReference type="CDD" id="cd06579">
    <property type="entry name" value="TM_PBP1_transp_AraH_like"/>
    <property type="match status" value="1"/>
</dbReference>
<dbReference type="RefSeq" id="WP_320252504.1">
    <property type="nucleotide sequence ID" value="NZ_JAVIIQ010000015.1"/>
</dbReference>
<feature type="transmembrane region" description="Helical" evidence="6">
    <location>
        <begin position="270"/>
        <end position="289"/>
    </location>
</feature>
<dbReference type="PANTHER" id="PTHR32196">
    <property type="entry name" value="ABC TRANSPORTER PERMEASE PROTEIN YPHD-RELATED-RELATED"/>
    <property type="match status" value="1"/>
</dbReference>
<keyword evidence="5 6" id="KW-0472">Membrane</keyword>
<evidence type="ECO:0000313" key="8">
    <source>
        <dbReference type="Proteomes" id="UP001285154"/>
    </source>
</evidence>
<organism evidence="7 8">
    <name type="scientific">Mesorhizobium vachelliae</name>
    <dbReference type="NCBI Taxonomy" id="3072309"/>
    <lineage>
        <taxon>Bacteria</taxon>
        <taxon>Pseudomonadati</taxon>
        <taxon>Pseudomonadota</taxon>
        <taxon>Alphaproteobacteria</taxon>
        <taxon>Hyphomicrobiales</taxon>
        <taxon>Phyllobacteriaceae</taxon>
        <taxon>Mesorhizobium</taxon>
    </lineage>
</organism>
<feature type="transmembrane region" description="Helical" evidence="6">
    <location>
        <begin position="97"/>
        <end position="116"/>
    </location>
</feature>
<reference evidence="7 8" key="1">
    <citation type="submission" date="2023-08" db="EMBL/GenBank/DDBJ databases">
        <title>Implementing the SeqCode for naming new Mesorhizobium species isolated from Vachellia karroo root nodules.</title>
        <authorList>
            <person name="Van Lill M."/>
        </authorList>
    </citation>
    <scope>NUCLEOTIDE SEQUENCE [LARGE SCALE GENOMIC DNA]</scope>
    <source>
        <strain evidence="7 8">VK25D</strain>
    </source>
</reference>
<evidence type="ECO:0000256" key="2">
    <source>
        <dbReference type="ARBA" id="ARBA00022475"/>
    </source>
</evidence>
<keyword evidence="2" id="KW-1003">Cell membrane</keyword>
<evidence type="ECO:0000256" key="5">
    <source>
        <dbReference type="ARBA" id="ARBA00023136"/>
    </source>
</evidence>
<feature type="transmembrane region" description="Helical" evidence="6">
    <location>
        <begin position="163"/>
        <end position="182"/>
    </location>
</feature>
<dbReference type="InterPro" id="IPR001851">
    <property type="entry name" value="ABC_transp_permease"/>
</dbReference>
<evidence type="ECO:0000313" key="7">
    <source>
        <dbReference type="EMBL" id="MDX8534850.1"/>
    </source>
</evidence>
<gene>
    <name evidence="7" type="ORF">RFM42_27925</name>
</gene>
<dbReference type="EMBL" id="JAVIIQ010000015">
    <property type="protein sequence ID" value="MDX8534850.1"/>
    <property type="molecule type" value="Genomic_DNA"/>
</dbReference>
<accession>A0ABU5ACB1</accession>
<feature type="transmembrane region" description="Helical" evidence="6">
    <location>
        <begin position="12"/>
        <end position="29"/>
    </location>
</feature>
<evidence type="ECO:0000256" key="3">
    <source>
        <dbReference type="ARBA" id="ARBA00022692"/>
    </source>
</evidence>
<evidence type="ECO:0000256" key="6">
    <source>
        <dbReference type="SAM" id="Phobius"/>
    </source>
</evidence>
<evidence type="ECO:0000256" key="1">
    <source>
        <dbReference type="ARBA" id="ARBA00004651"/>
    </source>
</evidence>
<name>A0ABU5ACB1_9HYPH</name>
<dbReference type="Proteomes" id="UP001285154">
    <property type="component" value="Unassembled WGS sequence"/>
</dbReference>
<keyword evidence="4 6" id="KW-1133">Transmembrane helix</keyword>
<feature type="transmembrane region" description="Helical" evidence="6">
    <location>
        <begin position="74"/>
        <end position="91"/>
    </location>
</feature>